<protein>
    <submittedName>
        <fullName evidence="2">Uncharacterized protein</fullName>
    </submittedName>
</protein>
<evidence type="ECO:0000256" key="1">
    <source>
        <dbReference type="SAM" id="MobiDB-lite"/>
    </source>
</evidence>
<sequence>MYPPGSAPSTIPAFAPDSARTAPPLALDGLASTALSLALDGLASTAPPLAPQGGAAPELECATADPLPTFAAASFAVPLVDGVTDPAWAPAGGPPLRVVAPAGGPTFRVFAADGGGSFASRGDPSSTSISSSEAPVDMASTRIRSGAAPA</sequence>
<dbReference type="RefSeq" id="WP_267776704.1">
    <property type="nucleotide sequence ID" value="NZ_JAPNKE010000002.1"/>
</dbReference>
<dbReference type="AlphaFoldDB" id="A0A9X3F0H7"/>
<accession>A0A9X3F0H7</accession>
<gene>
    <name evidence="2" type="ORF">OV079_47420</name>
</gene>
<evidence type="ECO:0000313" key="2">
    <source>
        <dbReference type="EMBL" id="MCY1013040.1"/>
    </source>
</evidence>
<comment type="caution">
    <text evidence="2">The sequence shown here is derived from an EMBL/GenBank/DDBJ whole genome shotgun (WGS) entry which is preliminary data.</text>
</comment>
<evidence type="ECO:0000313" key="3">
    <source>
        <dbReference type="Proteomes" id="UP001150924"/>
    </source>
</evidence>
<organism evidence="2 3">
    <name type="scientific">Nannocystis pusilla</name>
    <dbReference type="NCBI Taxonomy" id="889268"/>
    <lineage>
        <taxon>Bacteria</taxon>
        <taxon>Pseudomonadati</taxon>
        <taxon>Myxococcota</taxon>
        <taxon>Polyangia</taxon>
        <taxon>Nannocystales</taxon>
        <taxon>Nannocystaceae</taxon>
        <taxon>Nannocystis</taxon>
    </lineage>
</organism>
<name>A0A9X3F0H7_9BACT</name>
<proteinExistence type="predicted"/>
<dbReference type="Proteomes" id="UP001150924">
    <property type="component" value="Unassembled WGS sequence"/>
</dbReference>
<reference evidence="2" key="1">
    <citation type="submission" date="2022-11" db="EMBL/GenBank/DDBJ databases">
        <title>Minimal conservation of predation-associated metabolite biosynthetic gene clusters underscores biosynthetic potential of Myxococcota including descriptions for ten novel species: Archangium lansinium sp. nov., Myxococcus landrumus sp. nov., Nannocystis bai.</title>
        <authorList>
            <person name="Ahearne A."/>
            <person name="Stevens C."/>
            <person name="Phillips K."/>
        </authorList>
    </citation>
    <scope>NUCLEOTIDE SEQUENCE</scope>
    <source>
        <strain evidence="2">Na p29</strain>
    </source>
</reference>
<feature type="region of interest" description="Disordered" evidence="1">
    <location>
        <begin position="113"/>
        <end position="150"/>
    </location>
</feature>
<keyword evidence="3" id="KW-1185">Reference proteome</keyword>
<dbReference type="EMBL" id="JAPNKE010000002">
    <property type="protein sequence ID" value="MCY1013040.1"/>
    <property type="molecule type" value="Genomic_DNA"/>
</dbReference>